<dbReference type="EMBL" id="CP034791">
    <property type="protein sequence ID" value="AZT89251.1"/>
    <property type="molecule type" value="Genomic_DNA"/>
</dbReference>
<dbReference type="AlphaFoldDB" id="A0A3T0D1X7"/>
<evidence type="ECO:0000313" key="1">
    <source>
        <dbReference type="EMBL" id="AZT89251.1"/>
    </source>
</evidence>
<dbReference type="Proteomes" id="UP000282930">
    <property type="component" value="Chromosome"/>
</dbReference>
<name>A0A3T0D1X7_9FIRM</name>
<proteinExistence type="predicted"/>
<organism evidence="1 2">
    <name type="scientific">Caldicellulosiruptor changbaiensis</name>
    <dbReference type="NCBI Taxonomy" id="1222016"/>
    <lineage>
        <taxon>Bacteria</taxon>
        <taxon>Bacillati</taxon>
        <taxon>Bacillota</taxon>
        <taxon>Bacillota incertae sedis</taxon>
        <taxon>Caldicellulosiruptorales</taxon>
        <taxon>Caldicellulosiruptoraceae</taxon>
        <taxon>Caldicellulosiruptor</taxon>
    </lineage>
</organism>
<dbReference type="KEGG" id="ccha:ELD05_00330"/>
<keyword evidence="2" id="KW-1185">Reference proteome</keyword>
<protein>
    <submittedName>
        <fullName evidence="1">Uncharacterized protein</fullName>
    </submittedName>
</protein>
<accession>A0A3T0D1X7</accession>
<gene>
    <name evidence="1" type="ORF">ELD05_00330</name>
</gene>
<reference evidence="1 2" key="1">
    <citation type="submission" date="2018-12" db="EMBL/GenBank/DDBJ databases">
        <title>Genome sequence from the cellulolytic species, Caldicellulosiruptor changbaiensis.</title>
        <authorList>
            <person name="Blumer-Schuette S.E."/>
            <person name="Mendoza C."/>
        </authorList>
    </citation>
    <scope>NUCLEOTIDE SEQUENCE [LARGE SCALE GENOMIC DNA]</scope>
    <source>
        <strain evidence="1 2">CBS-Z</strain>
    </source>
</reference>
<dbReference type="RefSeq" id="WP_127350874.1">
    <property type="nucleotide sequence ID" value="NZ_CP034791.1"/>
</dbReference>
<evidence type="ECO:0000313" key="2">
    <source>
        <dbReference type="Proteomes" id="UP000282930"/>
    </source>
</evidence>
<sequence>MATTKQDYLRTYTSFSGADILVSFGPKVIGELQSISWGIEREKAPVYTLGSPNPRSFSRGKRGIAGKMTFAVFDYDALRKALVEDTNVWNQIAPYAMFTAAPNATQSVNTEYEKVALEMSLWNAKASDVNNSSAGSAFGPTGTNSKTGTIDLPEGASINVPPGFEILKAENIIYADMIPPFDVTITFANEYGQAAFMKIYDCEILNEASGVSVDTIVMERDLTYVARRISPIMKGVYTREAKDDYTLITPKPVVEGI</sequence>